<dbReference type="AlphaFoldDB" id="A0A2U1L9Y1"/>
<keyword evidence="3" id="KW-1185">Reference proteome</keyword>
<dbReference type="GO" id="GO:0019005">
    <property type="term" value="C:SCF ubiquitin ligase complex"/>
    <property type="evidence" value="ECO:0007669"/>
    <property type="project" value="TreeGrafter"/>
</dbReference>
<dbReference type="Pfam" id="PF25372">
    <property type="entry name" value="DUF7885"/>
    <property type="match status" value="1"/>
</dbReference>
<dbReference type="Proteomes" id="UP000245207">
    <property type="component" value="Unassembled WGS sequence"/>
</dbReference>
<evidence type="ECO:0000313" key="3">
    <source>
        <dbReference type="Proteomes" id="UP000245207"/>
    </source>
</evidence>
<comment type="caution">
    <text evidence="2">The sequence shown here is derived from an EMBL/GenBank/DDBJ whole genome shotgun (WGS) entry which is preliminary data.</text>
</comment>
<name>A0A2U1L9Y1_ARTAN</name>
<dbReference type="InterPro" id="IPR032675">
    <property type="entry name" value="LRR_dom_sf"/>
</dbReference>
<evidence type="ECO:0000313" key="2">
    <source>
        <dbReference type="EMBL" id="PWA45751.1"/>
    </source>
</evidence>
<proteinExistence type="predicted"/>
<dbReference type="GO" id="GO:0031146">
    <property type="term" value="P:SCF-dependent proteasomal ubiquitin-dependent protein catabolic process"/>
    <property type="evidence" value="ECO:0007669"/>
    <property type="project" value="TreeGrafter"/>
</dbReference>
<dbReference type="EMBL" id="PKPP01010605">
    <property type="protein sequence ID" value="PWA45751.1"/>
    <property type="molecule type" value="Genomic_DNA"/>
</dbReference>
<reference evidence="2 3" key="1">
    <citation type="journal article" date="2018" name="Mol. Plant">
        <title>The genome of Artemisia annua provides insight into the evolution of Asteraceae family and artemisinin biosynthesis.</title>
        <authorList>
            <person name="Shen Q."/>
            <person name="Zhang L."/>
            <person name="Liao Z."/>
            <person name="Wang S."/>
            <person name="Yan T."/>
            <person name="Shi P."/>
            <person name="Liu M."/>
            <person name="Fu X."/>
            <person name="Pan Q."/>
            <person name="Wang Y."/>
            <person name="Lv Z."/>
            <person name="Lu X."/>
            <person name="Zhang F."/>
            <person name="Jiang W."/>
            <person name="Ma Y."/>
            <person name="Chen M."/>
            <person name="Hao X."/>
            <person name="Li L."/>
            <person name="Tang Y."/>
            <person name="Lv G."/>
            <person name="Zhou Y."/>
            <person name="Sun X."/>
            <person name="Brodelius P.E."/>
            <person name="Rose J.K.C."/>
            <person name="Tang K."/>
        </authorList>
    </citation>
    <scope>NUCLEOTIDE SEQUENCE [LARGE SCALE GENOMIC DNA]</scope>
    <source>
        <strain evidence="3">cv. Huhao1</strain>
        <tissue evidence="2">Leaf</tissue>
    </source>
</reference>
<dbReference type="InterPro" id="IPR006553">
    <property type="entry name" value="Leu-rich_rpt_Cys-con_subtyp"/>
</dbReference>
<feature type="domain" description="F-box/LRR-repeat protein 15-like leucin rich repeat" evidence="1">
    <location>
        <begin position="62"/>
        <end position="613"/>
    </location>
</feature>
<protein>
    <submittedName>
        <fullName evidence="2">F-box domain, cyclin-like protein</fullName>
    </submittedName>
</protein>
<dbReference type="InterPro" id="IPR057207">
    <property type="entry name" value="FBXL15_LRR"/>
</dbReference>
<gene>
    <name evidence="2" type="ORF">CTI12_AA514540</name>
</gene>
<evidence type="ECO:0000259" key="1">
    <source>
        <dbReference type="Pfam" id="PF25372"/>
    </source>
</evidence>
<dbReference type="STRING" id="35608.A0A2U1L9Y1"/>
<accession>A0A2U1L9Y1</accession>
<dbReference type="SUPFAM" id="SSF52047">
    <property type="entry name" value="RNI-like"/>
    <property type="match status" value="2"/>
</dbReference>
<organism evidence="2 3">
    <name type="scientific">Artemisia annua</name>
    <name type="common">Sweet wormwood</name>
    <dbReference type="NCBI Taxonomy" id="35608"/>
    <lineage>
        <taxon>Eukaryota</taxon>
        <taxon>Viridiplantae</taxon>
        <taxon>Streptophyta</taxon>
        <taxon>Embryophyta</taxon>
        <taxon>Tracheophyta</taxon>
        <taxon>Spermatophyta</taxon>
        <taxon>Magnoliopsida</taxon>
        <taxon>eudicotyledons</taxon>
        <taxon>Gunneridae</taxon>
        <taxon>Pentapetalae</taxon>
        <taxon>asterids</taxon>
        <taxon>campanulids</taxon>
        <taxon>Asterales</taxon>
        <taxon>Asteraceae</taxon>
        <taxon>Asteroideae</taxon>
        <taxon>Anthemideae</taxon>
        <taxon>Artemisiinae</taxon>
        <taxon>Artemisia</taxon>
    </lineage>
</organism>
<dbReference type="Gene3D" id="3.80.10.10">
    <property type="entry name" value="Ribonuclease Inhibitor"/>
    <property type="match status" value="2"/>
</dbReference>
<sequence>MAHEKSNGDSLLERLPGNILFDEILLMLDKPENTLTTLCTLTCVSRTLHSSINTHLRSLSSIDLSGFSMDLRTFCQIRKRFKELKKIKLDCLHLNDDVLSSRNFLGVPVEELILLKGSSLSSDFVFNIKKWCPNIRVLTVHLSSDKQRFFDFDNKLNNLLKDCRCLESLEIKVRREKRSGNGFKIPGNFYTLPKTLKILKLDMRVLLGTPTFGPTLTHISLVLDIITDILVLAIVNSCPILVELELIDKPIYSTSSSAELSNVGFQSLGACRHLTNLSLIRNQKNIITGFRTCDMDLLLLSVTEGCKGLESVVLDGFSSVRNAGFASILTACLNLKKFEIRNSWGLEDLTMKYVSEVHTSLVEVKLVSCKSITSKGVRDLVTSCTSLEVLDLFGCSRVKDFCIRKVSCLTLLTSLNLGGTEIRDDGMAILGKGNAPISCLSLRGCKWVTDKGITLLLRGEGKISKTLSSLDLGHMRVTDNAITMIADVCAGLIELCIRNCLLVMDKSIKALAKRGRLQHCWSHPDLLCFESNMSMNKTHDTQTHAFRLDIHNCPGIYFESVKYLKKPFFSGLKWIGIGQTQLILVADTELPQICRERPWLTICKDGCEVGCRDGW</sequence>
<dbReference type="PANTHER" id="PTHR13318">
    <property type="entry name" value="PARTNER OF PAIRED, ISOFORM B-RELATED"/>
    <property type="match status" value="1"/>
</dbReference>
<dbReference type="OrthoDB" id="2585512at2759"/>
<dbReference type="SMART" id="SM00367">
    <property type="entry name" value="LRR_CC"/>
    <property type="match status" value="7"/>
</dbReference>